<dbReference type="InterPro" id="IPR058348">
    <property type="entry name" value="DUF8035"/>
</dbReference>
<organism evidence="3 4">
    <name type="scientific">Orbilia oligospora</name>
    <name type="common">Nematode-trapping fungus</name>
    <name type="synonym">Arthrobotrys oligospora</name>
    <dbReference type="NCBI Taxonomy" id="2813651"/>
    <lineage>
        <taxon>Eukaryota</taxon>
        <taxon>Fungi</taxon>
        <taxon>Dikarya</taxon>
        <taxon>Ascomycota</taxon>
        <taxon>Pezizomycotina</taxon>
        <taxon>Orbiliomycetes</taxon>
        <taxon>Orbiliales</taxon>
        <taxon>Orbiliaceae</taxon>
        <taxon>Orbilia</taxon>
    </lineage>
</organism>
<feature type="region of interest" description="Disordered" evidence="1">
    <location>
        <begin position="324"/>
        <end position="544"/>
    </location>
</feature>
<evidence type="ECO:0000313" key="4">
    <source>
        <dbReference type="Proteomes" id="UP000297595"/>
    </source>
</evidence>
<dbReference type="AlphaFoldDB" id="A0A7C8NYR3"/>
<feature type="compositionally biased region" description="Basic and acidic residues" evidence="1">
    <location>
        <begin position="515"/>
        <end position="530"/>
    </location>
</feature>
<reference evidence="3 4" key="1">
    <citation type="submission" date="2019-03" db="EMBL/GenBank/DDBJ databases">
        <title>Nematode-trapping fungi genome.</title>
        <authorList>
            <person name="Vidal-Diez De Ulzurrun G."/>
        </authorList>
    </citation>
    <scope>NUCLEOTIDE SEQUENCE [LARGE SCALE GENOMIC DNA]</scope>
    <source>
        <strain evidence="3 4">TWF154</strain>
    </source>
</reference>
<comment type="caution">
    <text evidence="3">The sequence shown here is derived from an EMBL/GenBank/DDBJ whole genome shotgun (WGS) entry which is preliminary data.</text>
</comment>
<protein>
    <recommendedName>
        <fullName evidence="2">DUF8035 domain-containing protein</fullName>
    </recommendedName>
</protein>
<sequence length="767" mass="86171">MSGHPPHVYYGADHRSQRQPASRNPYRASTGNAAGLYGAYGGGAGAGASAAPVPSHYRDTSDDWSSTYYGDDSFTDDSVSEDFQRISLADSRRHHGGGHHQPPHPQQQQQQQQHHHHHQQQQQHPQARYNSYAANVAAGRSGGGAPPPSHRGHAHSQRAPSPTDSSYSQTTASASTYASHRQHVQNATTFHANHRGPSKSLDRLSHYLPRGYRLAGPYGGGGDEENMDPRFPEDDRSRGVMVPARSVPRTKSLRHASPPDTSERGREDFMERREHQRERRGPEYYSHSEKAAAYKRSMSQDRTAQERIAAQERLAAQERFAAQERLAAQEQERIAQQKRMAHERMMQERMARERMAQEAPRQGRRESRAPPGELIRRSSSIGRFESLSQADKTDTPIPPVGALVRRSKSVGPREAYRRRRSMGPVARIERNLDDPTSTALRLDLGGGQDVDISVNNRDRRRGPTIGSITINQHRSHKSRERERGRERGRDRDGDSGERMLGAPSESARTRTTVMTEKEREYEEKMRRFRADISSSPPTSPEMDEFPKMGKFGMGQRPRSASVGTALPRSRAKIPLQITAPPTASAAALVPQTPGGGEPRHTRISRKIVTRQALEELGYRYEDTGDTFTVYEILQPPQIDELMDMTARIRAARHDRRRARSRGERQFADFGLDEYGSRKGPQKPLRPVINQEEKPFQFREPPSTGPQMPGAWPQAPPERRNNIPMPDHTRFQRPGPGNLGGPPQPQPQPTQQPAGSRFGRREGTAYYR</sequence>
<dbReference type="Pfam" id="PF26118">
    <property type="entry name" value="DUF8035"/>
    <property type="match status" value="1"/>
</dbReference>
<feature type="compositionally biased region" description="Low complexity" evidence="1">
    <location>
        <begin position="165"/>
        <end position="179"/>
    </location>
</feature>
<feature type="domain" description="DUF8035" evidence="2">
    <location>
        <begin position="598"/>
        <end position="651"/>
    </location>
</feature>
<feature type="region of interest" description="Disordered" evidence="1">
    <location>
        <begin position="92"/>
        <end position="181"/>
    </location>
</feature>
<evidence type="ECO:0000256" key="1">
    <source>
        <dbReference type="SAM" id="MobiDB-lite"/>
    </source>
</evidence>
<feature type="region of interest" description="Disordered" evidence="1">
    <location>
        <begin position="652"/>
        <end position="767"/>
    </location>
</feature>
<evidence type="ECO:0000259" key="2">
    <source>
        <dbReference type="Pfam" id="PF26118"/>
    </source>
</evidence>
<feature type="region of interest" description="Disordered" evidence="1">
    <location>
        <begin position="215"/>
        <end position="310"/>
    </location>
</feature>
<feature type="compositionally biased region" description="Basic and acidic residues" evidence="1">
    <location>
        <begin position="261"/>
        <end position="292"/>
    </location>
</feature>
<name>A0A7C8NYR3_ORBOL</name>
<feature type="compositionally biased region" description="Basic and acidic residues" evidence="1">
    <location>
        <begin position="330"/>
        <end position="368"/>
    </location>
</feature>
<feature type="region of interest" description="Disordered" evidence="1">
    <location>
        <begin position="1"/>
        <end position="77"/>
    </location>
</feature>
<feature type="compositionally biased region" description="Basic and acidic residues" evidence="1">
    <location>
        <begin position="227"/>
        <end position="238"/>
    </location>
</feature>
<accession>A0A7C8NYR3</accession>
<gene>
    <name evidence="3" type="ORF">EYR41_008142</name>
</gene>
<evidence type="ECO:0000313" key="3">
    <source>
        <dbReference type="EMBL" id="TGJ66516.1"/>
    </source>
</evidence>
<feature type="compositionally biased region" description="Basic and acidic residues" evidence="1">
    <location>
        <begin position="479"/>
        <end position="497"/>
    </location>
</feature>
<feature type="compositionally biased region" description="Polar residues" evidence="1">
    <location>
        <begin position="377"/>
        <end position="390"/>
    </location>
</feature>
<dbReference type="Proteomes" id="UP000297595">
    <property type="component" value="Unassembled WGS sequence"/>
</dbReference>
<proteinExistence type="predicted"/>
<feature type="compositionally biased region" description="Basic residues" evidence="1">
    <location>
        <begin position="92"/>
        <end position="102"/>
    </location>
</feature>
<dbReference type="SUPFAM" id="SSF81995">
    <property type="entry name" value="beta-sandwich domain of Sec23/24"/>
    <property type="match status" value="1"/>
</dbReference>
<feature type="compositionally biased region" description="Basic and acidic residues" evidence="1">
    <location>
        <begin position="758"/>
        <end position="767"/>
    </location>
</feature>
<dbReference type="EMBL" id="SOZJ01000005">
    <property type="protein sequence ID" value="TGJ66516.1"/>
    <property type="molecule type" value="Genomic_DNA"/>
</dbReference>
<feature type="compositionally biased region" description="Polar residues" evidence="1">
    <location>
        <begin position="18"/>
        <end position="30"/>
    </location>
</feature>